<organism evidence="1 2">
    <name type="scientific">Mycoplasma haemofelis (strain Ohio2)</name>
    <dbReference type="NCBI Taxonomy" id="859194"/>
    <lineage>
        <taxon>Bacteria</taxon>
        <taxon>Bacillati</taxon>
        <taxon>Mycoplasmatota</taxon>
        <taxon>Mollicutes</taxon>
        <taxon>Mycoplasmataceae</taxon>
        <taxon>Mycoplasma</taxon>
    </lineage>
</organism>
<dbReference type="Proteomes" id="UP000007952">
    <property type="component" value="Chromosome"/>
</dbReference>
<protein>
    <submittedName>
        <fullName evidence="1">Uncharacterized protein</fullName>
    </submittedName>
</protein>
<dbReference type="AlphaFoldDB" id="F6FG79"/>
<proteinExistence type="predicted"/>
<gene>
    <name evidence="1" type="ordered locus">MHF_1341</name>
</gene>
<reference evidence="1 2" key="1">
    <citation type="journal article" date="2011" name="J. Bacteriol.">
        <title>Complete genome sequences of two hemotropic Mycoplasmas, Mycoplasma haemofelis strain Ohio2 and Mycoplasma suis strain Illinois.</title>
        <authorList>
            <person name="Messick J.B."/>
            <person name="Santos A.P."/>
            <person name="Guimaraes A.M."/>
        </authorList>
    </citation>
    <scope>NUCLEOTIDE SEQUENCE [LARGE SCALE GENOMIC DNA]</scope>
    <source>
        <strain evidence="1 2">Ohio2</strain>
    </source>
</reference>
<dbReference type="KEGG" id="mhf:MHF_1341"/>
<dbReference type="HOGENOM" id="CLU_098620_0_0_14"/>
<dbReference type="BioCyc" id="MHAE859194:G1GR7-1336-MONOMER"/>
<evidence type="ECO:0000313" key="2">
    <source>
        <dbReference type="Proteomes" id="UP000007952"/>
    </source>
</evidence>
<evidence type="ECO:0000313" key="1">
    <source>
        <dbReference type="EMBL" id="AEG73577.1"/>
    </source>
</evidence>
<name>F6FG79_MYCHI</name>
<dbReference type="EMBL" id="CP002808">
    <property type="protein sequence ID" value="AEG73577.1"/>
    <property type="molecule type" value="Genomic_DNA"/>
</dbReference>
<accession>F6FG79</accession>
<dbReference type="STRING" id="859194.MHF_1341"/>
<reference key="2">
    <citation type="submission" date="2011-05" db="EMBL/GenBank/DDBJ databases">
        <title>The Genome of Mycoplasma haemofelis Strain Ohio2, a pathogenic hemoplasma of the cat.</title>
        <authorList>
            <person name="Santos A.P."/>
            <person name="Guimaraes A.M.S."/>
            <person name="SanMiguel P.J."/>
            <person name="Martin S.W."/>
            <person name="Messick J.B."/>
        </authorList>
    </citation>
    <scope>NUCLEOTIDE SEQUENCE</scope>
    <source>
        <strain>Ohio2</strain>
    </source>
</reference>
<sequence>MAINKLALGGAAAMGTATAGIGGAYLLKADDGRYIHELIKEDPTLELLTSKNVTDSDWKASWEKYRNENQSHEKDPWGIKDWKSLKSQADGNAPSDLLDRCEANSKKRVVDRRDPLYLEVVKWCVKDKRVEASSLLASDNKELLTSGTTASDSAWTTVWDTYWKDFKDTDSNPWGIGNWASLKTNKGTSAPTDFISKCASEAKVLILSKEDPVYKNLSKYCTKNKQSG</sequence>